<organism evidence="1 2">
    <name type="scientific">Streptomyces xanthochromogenes</name>
    <dbReference type="NCBI Taxonomy" id="67384"/>
    <lineage>
        <taxon>Bacteria</taxon>
        <taxon>Bacillati</taxon>
        <taxon>Actinomycetota</taxon>
        <taxon>Actinomycetes</taxon>
        <taxon>Kitasatosporales</taxon>
        <taxon>Streptomycetaceae</taxon>
        <taxon>Streptomyces</taxon>
    </lineage>
</organism>
<keyword evidence="2" id="KW-1185">Reference proteome</keyword>
<reference evidence="2" key="1">
    <citation type="journal article" date="2019" name="Int. J. Syst. Evol. Microbiol.">
        <title>The Global Catalogue of Microorganisms (GCM) 10K type strain sequencing project: providing services to taxonomists for standard genome sequencing and annotation.</title>
        <authorList>
            <consortium name="The Broad Institute Genomics Platform"/>
            <consortium name="The Broad Institute Genome Sequencing Center for Infectious Disease"/>
            <person name="Wu L."/>
            <person name="Ma J."/>
        </authorList>
    </citation>
    <scope>NUCLEOTIDE SEQUENCE [LARGE SCALE GENOMIC DNA]</scope>
    <source>
        <strain evidence="2">JCM 4594</strain>
    </source>
</reference>
<dbReference type="Proteomes" id="UP000600946">
    <property type="component" value="Unassembled WGS sequence"/>
</dbReference>
<gene>
    <name evidence="1" type="ORF">GCM10010326_00710</name>
</gene>
<protein>
    <submittedName>
        <fullName evidence="1">Uncharacterized protein</fullName>
    </submittedName>
</protein>
<comment type="caution">
    <text evidence="1">The sequence shown here is derived from an EMBL/GenBank/DDBJ whole genome shotgun (WGS) entry which is preliminary data.</text>
</comment>
<evidence type="ECO:0000313" key="2">
    <source>
        <dbReference type="Proteomes" id="UP000600946"/>
    </source>
</evidence>
<dbReference type="EMBL" id="BMUU01000001">
    <property type="protein sequence ID" value="GGY13316.1"/>
    <property type="molecule type" value="Genomic_DNA"/>
</dbReference>
<dbReference type="RefSeq" id="WP_190025759.1">
    <property type="nucleotide sequence ID" value="NZ_BMUU01000001.1"/>
</dbReference>
<proteinExistence type="predicted"/>
<accession>A0ABQ2ZHK6</accession>
<sequence length="56" mass="5861">MPGVELGELVLGAGEADAEPFDLAEPAFTFGLGDAGDEVFADLLEAGALRRVWPEE</sequence>
<name>A0ABQ2ZHK6_9ACTN</name>
<dbReference type="GeneID" id="96288132"/>
<evidence type="ECO:0000313" key="1">
    <source>
        <dbReference type="EMBL" id="GGY13316.1"/>
    </source>
</evidence>